<evidence type="ECO:0000313" key="9">
    <source>
        <dbReference type="EMBL" id="MBK0404033.1"/>
    </source>
</evidence>
<comment type="subcellular location">
    <subcellularLocation>
        <location evidence="1">Cell outer membrane</location>
    </subcellularLocation>
</comment>
<organism evidence="9 10">
    <name type="scientific">Adhaeribacter terrigena</name>
    <dbReference type="NCBI Taxonomy" id="2793070"/>
    <lineage>
        <taxon>Bacteria</taxon>
        <taxon>Pseudomonadati</taxon>
        <taxon>Bacteroidota</taxon>
        <taxon>Cytophagia</taxon>
        <taxon>Cytophagales</taxon>
        <taxon>Hymenobacteraceae</taxon>
        <taxon>Adhaeribacter</taxon>
    </lineage>
</organism>
<keyword evidence="10" id="KW-1185">Reference proteome</keyword>
<dbReference type="InterPro" id="IPR003423">
    <property type="entry name" value="OMP_efflux"/>
</dbReference>
<reference evidence="9 10" key="1">
    <citation type="submission" date="2020-12" db="EMBL/GenBank/DDBJ databases">
        <title>Bacterial novel species Adhaeribacter sp. BT258 isolated from soil.</title>
        <authorList>
            <person name="Jung H.-Y."/>
        </authorList>
    </citation>
    <scope>NUCLEOTIDE SEQUENCE [LARGE SCALE GENOMIC DNA]</scope>
    <source>
        <strain evidence="9 10">BT258</strain>
    </source>
</reference>
<evidence type="ECO:0000313" key="10">
    <source>
        <dbReference type="Proteomes" id="UP000644147"/>
    </source>
</evidence>
<evidence type="ECO:0000256" key="5">
    <source>
        <dbReference type="ARBA" id="ARBA00022692"/>
    </source>
</evidence>
<dbReference type="SUPFAM" id="SSF56954">
    <property type="entry name" value="Outer membrane efflux proteins (OEP)"/>
    <property type="match status" value="1"/>
</dbReference>
<proteinExistence type="inferred from homology"/>
<evidence type="ECO:0000256" key="2">
    <source>
        <dbReference type="ARBA" id="ARBA00007613"/>
    </source>
</evidence>
<keyword evidence="6" id="KW-0472">Membrane</keyword>
<dbReference type="PANTHER" id="PTHR30026">
    <property type="entry name" value="OUTER MEMBRANE PROTEIN TOLC"/>
    <property type="match status" value="1"/>
</dbReference>
<comment type="similarity">
    <text evidence="2">Belongs to the outer membrane factor (OMF) (TC 1.B.17) family.</text>
</comment>
<gene>
    <name evidence="9" type="ORF">I5M27_13645</name>
</gene>
<accession>A0ABS1C3Z4</accession>
<feature type="signal peptide" evidence="8">
    <location>
        <begin position="1"/>
        <end position="23"/>
    </location>
</feature>
<evidence type="ECO:0000256" key="7">
    <source>
        <dbReference type="ARBA" id="ARBA00023237"/>
    </source>
</evidence>
<keyword evidence="3" id="KW-0813">Transport</keyword>
<evidence type="ECO:0000256" key="6">
    <source>
        <dbReference type="ARBA" id="ARBA00023136"/>
    </source>
</evidence>
<dbReference type="Proteomes" id="UP000644147">
    <property type="component" value="Unassembled WGS sequence"/>
</dbReference>
<dbReference type="PANTHER" id="PTHR30026:SF20">
    <property type="entry name" value="OUTER MEMBRANE PROTEIN TOLC"/>
    <property type="match status" value="1"/>
</dbReference>
<evidence type="ECO:0000256" key="1">
    <source>
        <dbReference type="ARBA" id="ARBA00004442"/>
    </source>
</evidence>
<name>A0ABS1C3Z4_9BACT</name>
<dbReference type="Gene3D" id="1.20.1600.10">
    <property type="entry name" value="Outer membrane efflux proteins (OEP)"/>
    <property type="match status" value="1"/>
</dbReference>
<sequence length="438" mass="49154">MKHKILFLSILLVGFLKAGSSSAQEILTLEEAVRIALERNYDIRLARNNVEIEDLNVSWANAGLTPRVDAVLNDNNGIQTTRQTQADGSIRERNNARNSNLNYGAELNWTVFDGFGMFARHDQLQEFRKLSETELQQTVLTKVGEVMRTYYDLIQQKQQLSAYDSAIVISRMRLNVAQNRFTIGKAAKLAVLNAQVDLNTDTTNLLRQRELYINTKTLLNEIIGRDIATPFEVTDSIRIDASLTLGHLSSLAQQQNPSLKAAGINKRIAELDKKQVRAIRYPAVGVNSGYNFSRSESALGFATSSSGRGFTYGLSASVNLFNGGLQRRNEKIAELQIKNAQIDQEKTNQTISSQLTRAYQVYLTNLDLVTLEKNNVEISRRNQEITLDKYELGTLTPVEFRDAQLNYLNAKVRYSNAQYLAKIAEIALKEIAGNLPLQ</sequence>
<dbReference type="Pfam" id="PF02321">
    <property type="entry name" value="OEP"/>
    <property type="match status" value="2"/>
</dbReference>
<feature type="chain" id="PRO_5047289384" evidence="8">
    <location>
        <begin position="24"/>
        <end position="438"/>
    </location>
</feature>
<dbReference type="RefSeq" id="WP_200506871.1">
    <property type="nucleotide sequence ID" value="NZ_JAEHFX010000007.1"/>
</dbReference>
<dbReference type="InterPro" id="IPR051906">
    <property type="entry name" value="TolC-like"/>
</dbReference>
<keyword evidence="8" id="KW-0732">Signal</keyword>
<keyword evidence="7" id="KW-0998">Cell outer membrane</keyword>
<protein>
    <submittedName>
        <fullName evidence="9">TolC family protein</fullName>
    </submittedName>
</protein>
<evidence type="ECO:0000256" key="4">
    <source>
        <dbReference type="ARBA" id="ARBA00022452"/>
    </source>
</evidence>
<keyword evidence="4" id="KW-1134">Transmembrane beta strand</keyword>
<evidence type="ECO:0000256" key="3">
    <source>
        <dbReference type="ARBA" id="ARBA00022448"/>
    </source>
</evidence>
<keyword evidence="5" id="KW-0812">Transmembrane</keyword>
<evidence type="ECO:0000256" key="8">
    <source>
        <dbReference type="SAM" id="SignalP"/>
    </source>
</evidence>
<dbReference type="EMBL" id="JAEHFX010000007">
    <property type="protein sequence ID" value="MBK0404033.1"/>
    <property type="molecule type" value="Genomic_DNA"/>
</dbReference>
<comment type="caution">
    <text evidence="9">The sequence shown here is derived from an EMBL/GenBank/DDBJ whole genome shotgun (WGS) entry which is preliminary data.</text>
</comment>